<dbReference type="SMART" id="SM00868">
    <property type="entry name" value="zf-AD"/>
    <property type="match status" value="1"/>
</dbReference>
<sequence length="245" mass="28861">MNFLEDIKICRSCLGRERLEHMKDLQETVPFINYSIVITLEDIFYEVTGMLINKCEKITQLICSSCVGKLRAAYRFKLMAVRSYEKLCQVPSEDFLPHKPCRPQRVQMDKIDNIIKKDAKLIKNNNNKKSFKSNYFECDLCSATYPSLYYMRTHMKRYHIYYETLLPHHGNVGDLIVLVCLAQVNFVKIMKNNFMTKSNPKCVMFVVWYLRVIRNGKHIVESTLMKNHSNVTFLDVLLNFDNNMI</sequence>
<evidence type="ECO:0000313" key="3">
    <source>
        <dbReference type="EMBL" id="SSX17416.1"/>
    </source>
</evidence>
<organism evidence="3">
    <name type="scientific">Culicoides sonorensis</name>
    <name type="common">Biting midge</name>
    <dbReference type="NCBI Taxonomy" id="179676"/>
    <lineage>
        <taxon>Eukaryota</taxon>
        <taxon>Metazoa</taxon>
        <taxon>Ecdysozoa</taxon>
        <taxon>Arthropoda</taxon>
        <taxon>Hexapoda</taxon>
        <taxon>Insecta</taxon>
        <taxon>Pterygota</taxon>
        <taxon>Neoptera</taxon>
        <taxon>Endopterygota</taxon>
        <taxon>Diptera</taxon>
        <taxon>Nematocera</taxon>
        <taxon>Chironomoidea</taxon>
        <taxon>Ceratopogonidae</taxon>
        <taxon>Ceratopogoninae</taxon>
        <taxon>Culicoides</taxon>
        <taxon>Monoculicoides</taxon>
    </lineage>
</organism>
<gene>
    <name evidence="3" type="primary">CSON013661</name>
</gene>
<evidence type="ECO:0000259" key="2">
    <source>
        <dbReference type="PROSITE" id="PS51915"/>
    </source>
</evidence>
<keyword evidence="1" id="KW-0479">Metal-binding</keyword>
<feature type="binding site" evidence="1">
    <location>
        <position position="13"/>
    </location>
    <ligand>
        <name>Zn(2+)</name>
        <dbReference type="ChEBI" id="CHEBI:29105"/>
    </ligand>
</feature>
<dbReference type="VEuPathDB" id="VectorBase:CSON013661"/>
<name>A0A336LHR5_CULSO</name>
<feature type="domain" description="ZAD" evidence="2">
    <location>
        <begin position="8"/>
        <end position="90"/>
    </location>
</feature>
<accession>A0A336LHR5</accession>
<feature type="binding site" evidence="1">
    <location>
        <position position="66"/>
    </location>
    <ligand>
        <name>Zn(2+)</name>
        <dbReference type="ChEBI" id="CHEBI:29105"/>
    </ligand>
</feature>
<dbReference type="PROSITE" id="PS51915">
    <property type="entry name" value="ZAD"/>
    <property type="match status" value="1"/>
</dbReference>
<keyword evidence="1" id="KW-0863">Zinc-finger</keyword>
<dbReference type="PROSITE" id="PS00028">
    <property type="entry name" value="ZINC_FINGER_C2H2_1"/>
    <property type="match status" value="1"/>
</dbReference>
<dbReference type="GO" id="GO:0008270">
    <property type="term" value="F:zinc ion binding"/>
    <property type="evidence" value="ECO:0007669"/>
    <property type="project" value="UniProtKB-UniRule"/>
</dbReference>
<dbReference type="GO" id="GO:0005634">
    <property type="term" value="C:nucleus"/>
    <property type="evidence" value="ECO:0007669"/>
    <property type="project" value="InterPro"/>
</dbReference>
<proteinExistence type="predicted"/>
<dbReference type="SUPFAM" id="SSF57716">
    <property type="entry name" value="Glucocorticoid receptor-like (DNA-binding domain)"/>
    <property type="match status" value="1"/>
</dbReference>
<dbReference type="AlphaFoldDB" id="A0A336LHR5"/>
<dbReference type="EMBL" id="UFQT01000006">
    <property type="protein sequence ID" value="SSX17416.1"/>
    <property type="molecule type" value="Genomic_DNA"/>
</dbReference>
<feature type="binding site" evidence="1">
    <location>
        <position position="10"/>
    </location>
    <ligand>
        <name>Zn(2+)</name>
        <dbReference type="ChEBI" id="CHEBI:29105"/>
    </ligand>
</feature>
<dbReference type="InterPro" id="IPR013087">
    <property type="entry name" value="Znf_C2H2_type"/>
</dbReference>
<protein>
    <submittedName>
        <fullName evidence="3">CSON013661 protein</fullName>
    </submittedName>
</protein>
<evidence type="ECO:0000256" key="1">
    <source>
        <dbReference type="PROSITE-ProRule" id="PRU01263"/>
    </source>
</evidence>
<dbReference type="Pfam" id="PF07776">
    <property type="entry name" value="zf-AD"/>
    <property type="match status" value="1"/>
</dbReference>
<keyword evidence="1" id="KW-0862">Zinc</keyword>
<dbReference type="Pfam" id="PF13912">
    <property type="entry name" value="zf-C2H2_6"/>
    <property type="match status" value="1"/>
</dbReference>
<dbReference type="InterPro" id="IPR012934">
    <property type="entry name" value="Znf_AD"/>
</dbReference>
<reference evidence="3" key="1">
    <citation type="submission" date="2018-07" db="EMBL/GenBank/DDBJ databases">
        <authorList>
            <person name="Quirk P.G."/>
            <person name="Krulwich T.A."/>
        </authorList>
    </citation>
    <scope>NUCLEOTIDE SEQUENCE</scope>
</reference>
<feature type="binding site" evidence="1">
    <location>
        <position position="63"/>
    </location>
    <ligand>
        <name>Zn(2+)</name>
        <dbReference type="ChEBI" id="CHEBI:29105"/>
    </ligand>
</feature>